<proteinExistence type="predicted"/>
<dbReference type="Proteomes" id="UP001500956">
    <property type="component" value="Unassembled WGS sequence"/>
</dbReference>
<dbReference type="SUPFAM" id="SSF159234">
    <property type="entry name" value="FomD-like"/>
    <property type="match status" value="1"/>
</dbReference>
<feature type="domain" description="DUF402" evidence="1">
    <location>
        <begin position="36"/>
        <end position="122"/>
    </location>
</feature>
<name>A0ABP8Y7V8_9MICO</name>
<evidence type="ECO:0000313" key="2">
    <source>
        <dbReference type="EMBL" id="GAA4723031.1"/>
    </source>
</evidence>
<dbReference type="InterPro" id="IPR035930">
    <property type="entry name" value="FomD-like_sf"/>
</dbReference>
<reference evidence="3" key="1">
    <citation type="journal article" date="2019" name="Int. J. Syst. Evol. Microbiol.">
        <title>The Global Catalogue of Microorganisms (GCM) 10K type strain sequencing project: providing services to taxonomists for standard genome sequencing and annotation.</title>
        <authorList>
            <consortium name="The Broad Institute Genomics Platform"/>
            <consortium name="The Broad Institute Genome Sequencing Center for Infectious Disease"/>
            <person name="Wu L."/>
            <person name="Ma J."/>
        </authorList>
    </citation>
    <scope>NUCLEOTIDE SEQUENCE [LARGE SCALE GENOMIC DNA]</scope>
    <source>
        <strain evidence="3">JCM 18063</strain>
    </source>
</reference>
<keyword evidence="3" id="KW-1185">Reference proteome</keyword>
<gene>
    <name evidence="2" type="ORF">GCM10023216_10570</name>
</gene>
<evidence type="ECO:0000313" key="3">
    <source>
        <dbReference type="Proteomes" id="UP001500956"/>
    </source>
</evidence>
<evidence type="ECO:0000259" key="1">
    <source>
        <dbReference type="Pfam" id="PF04167"/>
    </source>
</evidence>
<dbReference type="InterPro" id="IPR007295">
    <property type="entry name" value="DUF402"/>
</dbReference>
<dbReference type="EMBL" id="BAABID010000006">
    <property type="protein sequence ID" value="GAA4723031.1"/>
    <property type="molecule type" value="Genomic_DNA"/>
</dbReference>
<accession>A0ABP8Y7V8</accession>
<organism evidence="2 3">
    <name type="scientific">Isoptericola chiayiensis</name>
    <dbReference type="NCBI Taxonomy" id="579446"/>
    <lineage>
        <taxon>Bacteria</taxon>
        <taxon>Bacillati</taxon>
        <taxon>Actinomycetota</taxon>
        <taxon>Actinomycetes</taxon>
        <taxon>Micrococcales</taxon>
        <taxon>Promicromonosporaceae</taxon>
        <taxon>Isoptericola</taxon>
    </lineage>
</organism>
<protein>
    <recommendedName>
        <fullName evidence="1">DUF402 domain-containing protein</fullName>
    </recommendedName>
</protein>
<dbReference type="RefSeq" id="WP_172150900.1">
    <property type="nucleotide sequence ID" value="NZ_BAABID010000006.1"/>
</dbReference>
<comment type="caution">
    <text evidence="2">The sequence shown here is derived from an EMBL/GenBank/DDBJ whole genome shotgun (WGS) entry which is preliminary data.</text>
</comment>
<dbReference type="Pfam" id="PF04167">
    <property type="entry name" value="DUF402"/>
    <property type="match status" value="1"/>
</dbReference>
<sequence>MTIRIEKRKPCGAVRGRWRADVLGFDEWGDWFAVHDGGVLLLPLADPWAAWFAADGSVRVDVATQVTAAAPVSSFVDLDLDVERDADGTVHALDREDFLQRSPSYPSVWVDLAWAAWHEVQTDVSGFAEPFGTAPDRWLAEAATRTPVSLPVPA</sequence>
<dbReference type="Gene3D" id="2.40.380.10">
    <property type="entry name" value="FomD-like"/>
    <property type="match status" value="1"/>
</dbReference>